<dbReference type="OrthoDB" id="10659486at2759"/>
<dbReference type="Proteomes" id="UP000235388">
    <property type="component" value="Unassembled WGS sequence"/>
</dbReference>
<evidence type="ECO:0000313" key="1">
    <source>
        <dbReference type="EMBL" id="PLW33326.1"/>
    </source>
</evidence>
<evidence type="ECO:0000313" key="2">
    <source>
        <dbReference type="Proteomes" id="UP000235388"/>
    </source>
</evidence>
<protein>
    <submittedName>
        <fullName evidence="1">Uncharacterized protein</fullName>
    </submittedName>
</protein>
<comment type="caution">
    <text evidence="1">The sequence shown here is derived from an EMBL/GenBank/DDBJ whole genome shotgun (WGS) entry which is preliminary data.</text>
</comment>
<accession>A0A2N5U6H9</accession>
<reference evidence="1 2" key="1">
    <citation type="submission" date="2017-11" db="EMBL/GenBank/DDBJ databases">
        <title>De novo assembly and phasing of dikaryotic genomes from two isolates of Puccinia coronata f. sp. avenae, the causal agent of oat crown rust.</title>
        <authorList>
            <person name="Miller M.E."/>
            <person name="Zhang Y."/>
            <person name="Omidvar V."/>
            <person name="Sperschneider J."/>
            <person name="Schwessinger B."/>
            <person name="Raley C."/>
            <person name="Palmer J.M."/>
            <person name="Garnica D."/>
            <person name="Upadhyaya N."/>
            <person name="Rathjen J."/>
            <person name="Taylor J.M."/>
            <person name="Park R.F."/>
            <person name="Dodds P.N."/>
            <person name="Hirsch C.D."/>
            <person name="Kianian S.F."/>
            <person name="Figueroa M."/>
        </authorList>
    </citation>
    <scope>NUCLEOTIDE SEQUENCE [LARGE SCALE GENOMIC DNA]</scope>
    <source>
        <strain evidence="1">12NC29</strain>
    </source>
</reference>
<gene>
    <name evidence="1" type="ORF">PCANC_25940</name>
</gene>
<keyword evidence="2" id="KW-1185">Reference proteome</keyword>
<dbReference type="EMBL" id="PGCJ01000302">
    <property type="protein sequence ID" value="PLW33326.1"/>
    <property type="molecule type" value="Genomic_DNA"/>
</dbReference>
<sequence>MPAHRGSLLASEQKYNSLPGAGELVQCQIAERSPGELMQYQLAGSSPGKLVQYQLVGSSPGELVQHQLVGSSPGELVQSQLVGSSPGELVQSQLFGSSPGELVQYQLLHQLQLVGIAVPASWHCTSWPGALMASWRSTSLLGALLAIWCSTSSLGEPPGELALYQINGIGEPPTSCHCTSWPGETRQWYSIYITRGYLPQVPGYPSEMAATGAGVTYAWFL</sequence>
<name>A0A2N5U6H9_9BASI</name>
<organism evidence="1 2">
    <name type="scientific">Puccinia coronata f. sp. avenae</name>
    <dbReference type="NCBI Taxonomy" id="200324"/>
    <lineage>
        <taxon>Eukaryota</taxon>
        <taxon>Fungi</taxon>
        <taxon>Dikarya</taxon>
        <taxon>Basidiomycota</taxon>
        <taxon>Pucciniomycotina</taxon>
        <taxon>Pucciniomycetes</taxon>
        <taxon>Pucciniales</taxon>
        <taxon>Pucciniaceae</taxon>
        <taxon>Puccinia</taxon>
    </lineage>
</organism>
<dbReference type="AlphaFoldDB" id="A0A2N5U6H9"/>
<proteinExistence type="predicted"/>